<dbReference type="GO" id="GO:0016020">
    <property type="term" value="C:membrane"/>
    <property type="evidence" value="ECO:0007669"/>
    <property type="project" value="InterPro"/>
</dbReference>
<evidence type="ECO:0000256" key="4">
    <source>
        <dbReference type="ARBA" id="ARBA00022840"/>
    </source>
</evidence>
<sequence length="468" mass="52761">MSSDTVIKVENISKCYQIFDSPQDRLKQIIMPGDKKYYKEFWALRDVSFEVRKGESVGIIGRNGSGKSTLLQIISGTLTPTSGNVEVSGRVAALLELGSGFNPEYTGRENVYLNGSILGISRKEMENIYDEIVSFADIGDFIDQPVKTYSSGMMVRLAFAVQACIEPEILIVDEALAVGDMLFQKRCFARMKALAEKGTTLLFVTHDIEMVRTFTSRAILLNSGEVVKEGPSADVVLEYRRRMHKEESEYFQRLLAKSNSEGGQELNDKVEEEDTTQSSLVSDAEVQEVDDTSDNEFGGKDGFVQEVSVHDSSGEISNMFYPGEHVVIRVKCKTLKTMNNLNIGLRIRNKTGMKIYSWGSLNQDIAIWSGRSGGKAFWSEEVPKGTTLQAEFKFQCNLGVDLYEIQAYIAQELDQYYHDERMLHWVDEAAFFHVNMKRQEYFFGGVSDLQMKTEIVSLNNKEKKGFVL</sequence>
<dbReference type="PROSITE" id="PS00211">
    <property type="entry name" value="ABC_TRANSPORTER_1"/>
    <property type="match status" value="1"/>
</dbReference>
<dbReference type="Pfam" id="PF14524">
    <property type="entry name" value="Wzt_C"/>
    <property type="match status" value="1"/>
</dbReference>
<dbReference type="CDD" id="cd10147">
    <property type="entry name" value="Wzt_C-like"/>
    <property type="match status" value="1"/>
</dbReference>
<organism evidence="8 9">
    <name type="scientific">Paenibacillus mucilaginosus (strain KNP414)</name>
    <dbReference type="NCBI Taxonomy" id="1036673"/>
    <lineage>
        <taxon>Bacteria</taxon>
        <taxon>Bacillati</taxon>
        <taxon>Bacillota</taxon>
        <taxon>Bacilli</taxon>
        <taxon>Bacillales</taxon>
        <taxon>Paenibacillaceae</taxon>
        <taxon>Paenibacillus</taxon>
    </lineage>
</organism>
<name>F8FQH2_PAEMK</name>
<reference evidence="8 9" key="2">
    <citation type="journal article" date="2013" name="Genome Announc.">
        <title>Genome Sequence of Growth-Improving Paenibacillus mucilaginosus Strain KNP414.</title>
        <authorList>
            <person name="Lu J.J."/>
            <person name="Wang J.F."/>
            <person name="Hu X.F."/>
        </authorList>
    </citation>
    <scope>NUCLEOTIDE SEQUENCE [LARGE SCALE GENOMIC DNA]</scope>
    <source>
        <strain evidence="8 9">KNP414</strain>
    </source>
</reference>
<proteinExistence type="inferred from homology"/>
<evidence type="ECO:0000313" key="9">
    <source>
        <dbReference type="Proteomes" id="UP000006620"/>
    </source>
</evidence>
<dbReference type="CDD" id="cd03220">
    <property type="entry name" value="ABC_KpsT_Wzt"/>
    <property type="match status" value="1"/>
</dbReference>
<dbReference type="InterPro" id="IPR003593">
    <property type="entry name" value="AAA+_ATPase"/>
</dbReference>
<gene>
    <name evidence="8" type="ordered locus">KNP414_00629</name>
</gene>
<dbReference type="EMBL" id="CP002869">
    <property type="protein sequence ID" value="AEI39233.1"/>
    <property type="molecule type" value="Genomic_DNA"/>
</dbReference>
<evidence type="ECO:0000256" key="6">
    <source>
        <dbReference type="SAM" id="MobiDB-lite"/>
    </source>
</evidence>
<dbReference type="PANTHER" id="PTHR46743:SF2">
    <property type="entry name" value="TEICHOIC ACIDS EXPORT ATP-BINDING PROTEIN TAGH"/>
    <property type="match status" value="1"/>
</dbReference>
<comment type="similarity">
    <text evidence="1">Belongs to the ABC transporter superfamily.</text>
</comment>
<feature type="region of interest" description="Disordered" evidence="6">
    <location>
        <begin position="259"/>
        <end position="300"/>
    </location>
</feature>
<dbReference type="AlphaFoldDB" id="F8FQH2"/>
<dbReference type="KEGG" id="pms:KNP414_00629"/>
<dbReference type="PROSITE" id="PS50893">
    <property type="entry name" value="ABC_TRANSPORTER_2"/>
    <property type="match status" value="1"/>
</dbReference>
<accession>F8FQH2</accession>
<dbReference type="PANTHER" id="PTHR46743">
    <property type="entry name" value="TEICHOIC ACIDS EXPORT ATP-BINDING PROTEIN TAGH"/>
    <property type="match status" value="1"/>
</dbReference>
<dbReference type="InterPro" id="IPR003439">
    <property type="entry name" value="ABC_transporter-like_ATP-bd"/>
</dbReference>
<reference evidence="9" key="1">
    <citation type="submission" date="2011-06" db="EMBL/GenBank/DDBJ databases">
        <title>Complete genome sequence of Paenibacillus mucilaginosus KNP414.</title>
        <authorList>
            <person name="Wang J."/>
            <person name="Hu S."/>
            <person name="Hu X."/>
            <person name="Zhang B."/>
            <person name="Dong D."/>
            <person name="Zhang S."/>
            <person name="Zhao K."/>
            <person name="Wu D."/>
        </authorList>
    </citation>
    <scope>NUCLEOTIDE SEQUENCE [LARGE SCALE GENOMIC DNA]</scope>
    <source>
        <strain evidence="9">KNP414</strain>
    </source>
</reference>
<dbReference type="InterPro" id="IPR050683">
    <property type="entry name" value="Bact_Polysacc_Export_ATP-bd"/>
</dbReference>
<evidence type="ECO:0000259" key="7">
    <source>
        <dbReference type="PROSITE" id="PS50893"/>
    </source>
</evidence>
<dbReference type="InterPro" id="IPR015860">
    <property type="entry name" value="ABC_transpr_TagH-like"/>
</dbReference>
<feature type="compositionally biased region" description="Acidic residues" evidence="6">
    <location>
        <begin position="285"/>
        <end position="294"/>
    </location>
</feature>
<evidence type="ECO:0000256" key="5">
    <source>
        <dbReference type="ARBA" id="ARBA00022967"/>
    </source>
</evidence>
<keyword evidence="5" id="KW-1278">Translocase</keyword>
<dbReference type="InterPro" id="IPR029439">
    <property type="entry name" value="Wzt_C"/>
</dbReference>
<dbReference type="InterPro" id="IPR027417">
    <property type="entry name" value="P-loop_NTPase"/>
</dbReference>
<dbReference type="Pfam" id="PF00005">
    <property type="entry name" value="ABC_tran"/>
    <property type="match status" value="1"/>
</dbReference>
<keyword evidence="4 8" id="KW-0067">ATP-binding</keyword>
<dbReference type="Gene3D" id="3.40.50.300">
    <property type="entry name" value="P-loop containing nucleotide triphosphate hydrolases"/>
    <property type="match status" value="1"/>
</dbReference>
<feature type="domain" description="ABC transporter" evidence="7">
    <location>
        <begin position="7"/>
        <end position="248"/>
    </location>
</feature>
<dbReference type="Proteomes" id="UP000006620">
    <property type="component" value="Chromosome"/>
</dbReference>
<dbReference type="Gene3D" id="2.70.50.60">
    <property type="entry name" value="abc- transporter (atp binding component) like domain"/>
    <property type="match status" value="1"/>
</dbReference>
<dbReference type="RefSeq" id="WP_013914399.1">
    <property type="nucleotide sequence ID" value="NC_015690.1"/>
</dbReference>
<evidence type="ECO:0000256" key="2">
    <source>
        <dbReference type="ARBA" id="ARBA00022448"/>
    </source>
</evidence>
<dbReference type="GO" id="GO:0016887">
    <property type="term" value="F:ATP hydrolysis activity"/>
    <property type="evidence" value="ECO:0007669"/>
    <property type="project" value="InterPro"/>
</dbReference>
<keyword evidence="2" id="KW-0813">Transport</keyword>
<dbReference type="HOGENOM" id="CLU_000604_101_1_9"/>
<protein>
    <submittedName>
        <fullName evidence="8">Putative polysaccharide export transport system ATP-binding protein</fullName>
    </submittedName>
</protein>
<evidence type="ECO:0000256" key="1">
    <source>
        <dbReference type="ARBA" id="ARBA00005417"/>
    </source>
</evidence>
<dbReference type="SUPFAM" id="SSF52540">
    <property type="entry name" value="P-loop containing nucleoside triphosphate hydrolases"/>
    <property type="match status" value="1"/>
</dbReference>
<evidence type="ECO:0000313" key="8">
    <source>
        <dbReference type="EMBL" id="AEI39233.1"/>
    </source>
</evidence>
<dbReference type="PATRIC" id="fig|1036673.3.peg.556"/>
<dbReference type="GO" id="GO:0140359">
    <property type="term" value="F:ABC-type transporter activity"/>
    <property type="evidence" value="ECO:0007669"/>
    <property type="project" value="InterPro"/>
</dbReference>
<keyword evidence="3" id="KW-0547">Nucleotide-binding</keyword>
<dbReference type="SMART" id="SM00382">
    <property type="entry name" value="AAA"/>
    <property type="match status" value="1"/>
</dbReference>
<dbReference type="InterPro" id="IPR017871">
    <property type="entry name" value="ABC_transporter-like_CS"/>
</dbReference>
<evidence type="ECO:0000256" key="3">
    <source>
        <dbReference type="ARBA" id="ARBA00022741"/>
    </source>
</evidence>
<dbReference type="GO" id="GO:0005524">
    <property type="term" value="F:ATP binding"/>
    <property type="evidence" value="ECO:0007669"/>
    <property type="project" value="UniProtKB-KW"/>
</dbReference>